<organism evidence="2">
    <name type="scientific">Mustela putorius furo</name>
    <name type="common">European domestic ferret</name>
    <name type="synonym">Mustela furo</name>
    <dbReference type="NCBI Taxonomy" id="9669"/>
    <lineage>
        <taxon>Eukaryota</taxon>
        <taxon>Metazoa</taxon>
        <taxon>Chordata</taxon>
        <taxon>Craniata</taxon>
        <taxon>Vertebrata</taxon>
        <taxon>Euteleostomi</taxon>
        <taxon>Mammalia</taxon>
        <taxon>Eutheria</taxon>
        <taxon>Laurasiatheria</taxon>
        <taxon>Carnivora</taxon>
        <taxon>Caniformia</taxon>
        <taxon>Musteloidea</taxon>
        <taxon>Mustelidae</taxon>
        <taxon>Mustelinae</taxon>
        <taxon>Mustela</taxon>
    </lineage>
</organism>
<reference evidence="2" key="1">
    <citation type="submission" date="2024-06" db="UniProtKB">
        <authorList>
            <consortium name="Ensembl"/>
        </authorList>
    </citation>
    <scope>IDENTIFICATION</scope>
</reference>
<dbReference type="AlphaFoldDB" id="M3YEP2"/>
<dbReference type="EMBL" id="AEYP01071847">
    <property type="status" value="NOT_ANNOTATED_CDS"/>
    <property type="molecule type" value="Genomic_DNA"/>
</dbReference>
<feature type="region of interest" description="Disordered" evidence="1">
    <location>
        <begin position="15"/>
        <end position="48"/>
    </location>
</feature>
<protein>
    <submittedName>
        <fullName evidence="2">Uncharacterized protein</fullName>
    </submittedName>
</protein>
<dbReference type="Ensembl" id="ENSMPUT00000009958.1">
    <property type="protein sequence ID" value="ENSMPUP00000009799.1"/>
    <property type="gene ID" value="ENSMPUG00000009873.1"/>
</dbReference>
<name>M3YEP2_MUSPF</name>
<evidence type="ECO:0000256" key="1">
    <source>
        <dbReference type="SAM" id="MobiDB-lite"/>
    </source>
</evidence>
<proteinExistence type="predicted"/>
<accession>M3YEP2</accession>
<sequence length="48" mass="5542">MTPFLSMLVYSSMNMHKHKHRKPQTVGEREAGSPLKRESDVGLYPRTL</sequence>
<dbReference type="InParanoid" id="M3YEP2"/>
<dbReference type="HOGENOM" id="CLU_3162435_0_0_1"/>
<evidence type="ECO:0000313" key="2">
    <source>
        <dbReference type="Ensembl" id="ENSMPUP00000009799.1"/>
    </source>
</evidence>
<feature type="compositionally biased region" description="Basic and acidic residues" evidence="1">
    <location>
        <begin position="27"/>
        <end position="40"/>
    </location>
</feature>